<evidence type="ECO:0000313" key="3">
    <source>
        <dbReference type="EMBL" id="CAD7225399.1"/>
    </source>
</evidence>
<name>A0A7R8W5P5_9CRUS</name>
<dbReference type="EMBL" id="OB660564">
    <property type="protein sequence ID" value="CAD7225399.1"/>
    <property type="molecule type" value="Genomic_DNA"/>
</dbReference>
<evidence type="ECO:0000256" key="2">
    <source>
        <dbReference type="SAM" id="MobiDB-lite"/>
    </source>
</evidence>
<keyword evidence="1" id="KW-0175">Coiled coil</keyword>
<feature type="coiled-coil region" evidence="1">
    <location>
        <begin position="148"/>
        <end position="187"/>
    </location>
</feature>
<accession>A0A7R8W5P5</accession>
<feature type="region of interest" description="Disordered" evidence="2">
    <location>
        <begin position="85"/>
        <end position="145"/>
    </location>
</feature>
<proteinExistence type="predicted"/>
<reference evidence="3" key="1">
    <citation type="submission" date="2020-11" db="EMBL/GenBank/DDBJ databases">
        <authorList>
            <person name="Tran Van P."/>
        </authorList>
    </citation>
    <scope>NUCLEOTIDE SEQUENCE</scope>
</reference>
<sequence>MESRGGATCLKAGGSRDPVTKECAVFSTFLLSRYERTLANSYFLRHGVEERSLAAILKEVFAYVRKLEDEKALYLNQNSQLKRLLDRDPCDSDSDSPLPRKRGRQRSGSPEAACESEAEVQQMASVRESAVVSEGPKRSADSQDNGLYEELRAEIAGLRDLVEQERKRRVQLEQEKKNLELQLYQENFRKVKARKSVVLHKDLSGGSARSAPDSPAPLVATFPTTVQEERLPSISTLSTAVPPRHRAPPSSLQTLANCSSQSHVSMAIVEPRVTLVPSTGILPASPLPPENVASVPVRSQTLAPVEHRRESTNNTLYMASTSRENLNTIVEAIRMVEGEHLFRDTLPSPQAPPSSYPAPATVKVENTCQSQLILAECELSDEEPLALTTSPVRQRERDNILLMSNTPPAASASLVTLSTHPRTHPDLYHTASHGSSH</sequence>
<protein>
    <submittedName>
        <fullName evidence="3">Uncharacterized protein</fullName>
    </submittedName>
</protein>
<gene>
    <name evidence="3" type="ORF">CTOB1V02_LOCUS3341</name>
</gene>
<evidence type="ECO:0000256" key="1">
    <source>
        <dbReference type="SAM" id="Coils"/>
    </source>
</evidence>
<organism evidence="3">
    <name type="scientific">Cyprideis torosa</name>
    <dbReference type="NCBI Taxonomy" id="163714"/>
    <lineage>
        <taxon>Eukaryota</taxon>
        <taxon>Metazoa</taxon>
        <taxon>Ecdysozoa</taxon>
        <taxon>Arthropoda</taxon>
        <taxon>Crustacea</taxon>
        <taxon>Oligostraca</taxon>
        <taxon>Ostracoda</taxon>
        <taxon>Podocopa</taxon>
        <taxon>Podocopida</taxon>
        <taxon>Cytherocopina</taxon>
        <taxon>Cytheroidea</taxon>
        <taxon>Cytherideidae</taxon>
        <taxon>Cyprideis</taxon>
    </lineage>
</organism>
<dbReference type="AlphaFoldDB" id="A0A7R8W5P5"/>
<dbReference type="OrthoDB" id="10029128at2759"/>